<sequence length="489" mass="53598">MFLRKSLVFLMLFLVISSATAARKNKRPVKPAKTFPRTNVTPSPQAASSSSSSSSTTTTTTQPAATSSTTPSTAPPLSKTENVSIEEADAPGNVLVQHDSELPKPLDQQAAAGNSQQQMMQQESKTDRPMAENVSAMVEEECDPDMIGFEIITGYVLSAPSKLLDTLPGTLMLTDCLEACQINESCSAVNYETGLCVLFKTTADKTPGSLSRSQFPVFTIYAQKSCLGVRPCSKAWCIDRVQNYRLVDHVKTSQTVYSRRDCLELCLGETEFTCRSANYYRHSGLCELSAMDRITLSGSNNVEPYDGADYLENNCAEEPSKLCEFKRISGKILKTVDSVYQDINSIEECRDLCLNSPYRALVSPCIPRCEPVICDNEDSVSGELMSLVSYGRRKRSIALSSLIIAGAVFLLAQLSVFVIWKTVQKRSKKERYLYQQDSAPSSVNYGAPTLVYGASHLQHSSSHVQQGKASDTLGKLYDSGMSGRYGQNF</sequence>
<dbReference type="SUPFAM" id="SSF57414">
    <property type="entry name" value="Hairpin loop containing domain-like"/>
    <property type="match status" value="2"/>
</dbReference>
<keyword evidence="2" id="KW-0812">Transmembrane</keyword>
<feature type="compositionally biased region" description="Low complexity" evidence="1">
    <location>
        <begin position="41"/>
        <end position="76"/>
    </location>
</feature>
<gene>
    <name evidence="5" type="primary">106085376</name>
</gene>
<dbReference type="AlphaFoldDB" id="A0A1I8PQE0"/>
<dbReference type="InterPro" id="IPR052774">
    <property type="entry name" value="Celegans_DevNeuronal_Protein"/>
</dbReference>
<dbReference type="Gene3D" id="3.50.4.10">
    <property type="entry name" value="Hepatocyte Growth Factor"/>
    <property type="match status" value="1"/>
</dbReference>
<dbReference type="PANTHER" id="PTHR47327:SF2">
    <property type="entry name" value="FI18240P1-RELATED"/>
    <property type="match status" value="1"/>
</dbReference>
<keyword evidence="2" id="KW-0472">Membrane</keyword>
<dbReference type="Proteomes" id="UP000095300">
    <property type="component" value="Unassembled WGS sequence"/>
</dbReference>
<dbReference type="Pfam" id="PF00024">
    <property type="entry name" value="PAN_1"/>
    <property type="match status" value="2"/>
</dbReference>
<evidence type="ECO:0000313" key="6">
    <source>
        <dbReference type="Proteomes" id="UP000095300"/>
    </source>
</evidence>
<feature type="compositionally biased region" description="Polar residues" evidence="1">
    <location>
        <begin position="111"/>
        <end position="123"/>
    </location>
</feature>
<dbReference type="PANTHER" id="PTHR47327">
    <property type="entry name" value="FI18240P1-RELATED"/>
    <property type="match status" value="1"/>
</dbReference>
<reference evidence="5" key="1">
    <citation type="submission" date="2020-05" db="UniProtKB">
        <authorList>
            <consortium name="EnsemblMetazoa"/>
        </authorList>
    </citation>
    <scope>IDENTIFICATION</scope>
    <source>
        <strain evidence="5">USDA</strain>
    </source>
</reference>
<dbReference type="VEuPathDB" id="VectorBase:SCAU010194"/>
<organism evidence="5 6">
    <name type="scientific">Stomoxys calcitrans</name>
    <name type="common">Stable fly</name>
    <name type="synonym">Conops calcitrans</name>
    <dbReference type="NCBI Taxonomy" id="35570"/>
    <lineage>
        <taxon>Eukaryota</taxon>
        <taxon>Metazoa</taxon>
        <taxon>Ecdysozoa</taxon>
        <taxon>Arthropoda</taxon>
        <taxon>Hexapoda</taxon>
        <taxon>Insecta</taxon>
        <taxon>Pterygota</taxon>
        <taxon>Neoptera</taxon>
        <taxon>Endopterygota</taxon>
        <taxon>Diptera</taxon>
        <taxon>Brachycera</taxon>
        <taxon>Muscomorpha</taxon>
        <taxon>Muscoidea</taxon>
        <taxon>Muscidae</taxon>
        <taxon>Stomoxys</taxon>
    </lineage>
</organism>
<dbReference type="STRING" id="35570.A0A1I8PQE0"/>
<proteinExistence type="predicted"/>
<keyword evidence="2" id="KW-1133">Transmembrane helix</keyword>
<dbReference type="EnsemblMetazoa" id="SCAU010194-RA">
    <property type="protein sequence ID" value="SCAU010194-PA"/>
    <property type="gene ID" value="SCAU010194"/>
</dbReference>
<feature type="domain" description="Apple" evidence="4">
    <location>
        <begin position="232"/>
        <end position="315"/>
    </location>
</feature>
<name>A0A1I8PQE0_STOCA</name>
<dbReference type="InterPro" id="IPR003609">
    <property type="entry name" value="Pan_app"/>
</dbReference>
<dbReference type="CDD" id="cd01099">
    <property type="entry name" value="PAN_AP_HGF"/>
    <property type="match status" value="1"/>
</dbReference>
<dbReference type="OrthoDB" id="5867217at2759"/>
<keyword evidence="6" id="KW-1185">Reference proteome</keyword>
<evidence type="ECO:0000256" key="2">
    <source>
        <dbReference type="SAM" id="Phobius"/>
    </source>
</evidence>
<evidence type="ECO:0000256" key="1">
    <source>
        <dbReference type="SAM" id="MobiDB-lite"/>
    </source>
</evidence>
<evidence type="ECO:0000313" key="5">
    <source>
        <dbReference type="EnsemblMetazoa" id="SCAU010194-PA"/>
    </source>
</evidence>
<feature type="region of interest" description="Disordered" evidence="1">
    <location>
        <begin position="23"/>
        <end position="78"/>
    </location>
</feature>
<feature type="region of interest" description="Disordered" evidence="1">
    <location>
        <begin position="109"/>
        <end position="128"/>
    </location>
</feature>
<feature type="domain" description="Apple" evidence="4">
    <location>
        <begin position="142"/>
        <end position="226"/>
    </location>
</feature>
<protein>
    <recommendedName>
        <fullName evidence="4">Apple domain-containing protein</fullName>
    </recommendedName>
</protein>
<feature type="chain" id="PRO_5009327176" description="Apple domain-containing protein" evidence="3">
    <location>
        <begin position="22"/>
        <end position="489"/>
    </location>
</feature>
<dbReference type="PROSITE" id="PS50948">
    <property type="entry name" value="PAN"/>
    <property type="match status" value="2"/>
</dbReference>
<dbReference type="GO" id="GO:0009653">
    <property type="term" value="P:anatomical structure morphogenesis"/>
    <property type="evidence" value="ECO:0007669"/>
    <property type="project" value="TreeGrafter"/>
</dbReference>
<evidence type="ECO:0000259" key="4">
    <source>
        <dbReference type="PROSITE" id="PS50948"/>
    </source>
</evidence>
<accession>A0A1I8PQE0</accession>
<keyword evidence="3" id="KW-0732">Signal</keyword>
<evidence type="ECO:0000256" key="3">
    <source>
        <dbReference type="SAM" id="SignalP"/>
    </source>
</evidence>
<feature type="signal peptide" evidence="3">
    <location>
        <begin position="1"/>
        <end position="21"/>
    </location>
</feature>
<feature type="transmembrane region" description="Helical" evidence="2">
    <location>
        <begin position="397"/>
        <end position="420"/>
    </location>
</feature>
<dbReference type="SMART" id="SM00473">
    <property type="entry name" value="PAN_AP"/>
    <property type="match status" value="2"/>
</dbReference>
<dbReference type="FunFam" id="3.50.4.10:FF:000010">
    <property type="entry name" value="GD21471"/>
    <property type="match status" value="1"/>
</dbReference>